<reference evidence="3 4" key="1">
    <citation type="submission" date="2019-05" db="EMBL/GenBank/DDBJ databases">
        <title>Flagellimonas sp. AsT0115, sp. nov., isolated from a marine red algae, Asparagopsis taxiformis.</title>
        <authorList>
            <person name="Kim J."/>
            <person name="Jeong S.E."/>
            <person name="Jeon C.O."/>
        </authorList>
    </citation>
    <scope>NUCLEOTIDE SEQUENCE [LARGE SCALE GENOMIC DNA]</scope>
    <source>
        <strain evidence="3 4">AsT0115</strain>
    </source>
</reference>
<keyword evidence="2" id="KW-0812">Transmembrane</keyword>
<dbReference type="Pfam" id="PF07813">
    <property type="entry name" value="LTXXQ"/>
    <property type="match status" value="1"/>
</dbReference>
<dbReference type="Proteomes" id="UP000751614">
    <property type="component" value="Unassembled WGS sequence"/>
</dbReference>
<accession>A0ABY2WHZ1</accession>
<evidence type="ECO:0000256" key="1">
    <source>
        <dbReference type="SAM" id="MobiDB-lite"/>
    </source>
</evidence>
<feature type="region of interest" description="Disordered" evidence="1">
    <location>
        <begin position="136"/>
        <end position="159"/>
    </location>
</feature>
<dbReference type="InterPro" id="IPR012899">
    <property type="entry name" value="LTXXQ"/>
</dbReference>
<name>A0ABY2WHZ1_9FLAO</name>
<sequence length="159" mass="18781">MKNKLIAAILFFLMIMNGVLLYLVLSEPGNQKKPPHNFIIQELNLTAEQAQEFRMLEGEHRIRMKTMDGQLREMRHMLFSNTQNEDFLERKRDSIVELMGWLHQEKDLEVFNHFKRIGDICTPEQQKMLERILRETLRRGPGRKGPPEGHMGPPPPREH</sequence>
<evidence type="ECO:0000313" key="3">
    <source>
        <dbReference type="EMBL" id="TMU50892.1"/>
    </source>
</evidence>
<keyword evidence="4" id="KW-1185">Reference proteome</keyword>
<keyword evidence="2" id="KW-1133">Transmembrane helix</keyword>
<dbReference type="RefSeq" id="WP_138838501.1">
    <property type="nucleotide sequence ID" value="NZ_VCNI01000003.1"/>
</dbReference>
<organism evidence="3 4">
    <name type="scientific">Flagellimonas algicola</name>
    <dbReference type="NCBI Taxonomy" id="2583815"/>
    <lineage>
        <taxon>Bacteria</taxon>
        <taxon>Pseudomonadati</taxon>
        <taxon>Bacteroidota</taxon>
        <taxon>Flavobacteriia</taxon>
        <taxon>Flavobacteriales</taxon>
        <taxon>Flavobacteriaceae</taxon>
        <taxon>Flagellimonas</taxon>
    </lineage>
</organism>
<evidence type="ECO:0000313" key="4">
    <source>
        <dbReference type="Proteomes" id="UP000751614"/>
    </source>
</evidence>
<evidence type="ECO:0000256" key="2">
    <source>
        <dbReference type="SAM" id="Phobius"/>
    </source>
</evidence>
<comment type="caution">
    <text evidence="3">The sequence shown here is derived from an EMBL/GenBank/DDBJ whole genome shotgun (WGS) entry which is preliminary data.</text>
</comment>
<gene>
    <name evidence="3" type="ORF">FGG15_16840</name>
</gene>
<feature type="transmembrane region" description="Helical" evidence="2">
    <location>
        <begin position="6"/>
        <end position="25"/>
    </location>
</feature>
<keyword evidence="2" id="KW-0472">Membrane</keyword>
<proteinExistence type="predicted"/>
<dbReference type="EMBL" id="VCNI01000003">
    <property type="protein sequence ID" value="TMU50892.1"/>
    <property type="molecule type" value="Genomic_DNA"/>
</dbReference>
<dbReference type="Gene3D" id="1.20.120.1490">
    <property type="match status" value="1"/>
</dbReference>
<evidence type="ECO:0008006" key="5">
    <source>
        <dbReference type="Google" id="ProtNLM"/>
    </source>
</evidence>
<protein>
    <recommendedName>
        <fullName evidence="5">Periplasmic heavy metal sensor</fullName>
    </recommendedName>
</protein>